<name>A0A5B7JFN8_PORTR</name>
<accession>A0A5B7JFN8</accession>
<dbReference type="AlphaFoldDB" id="A0A5B7JFN8"/>
<organism evidence="1 2">
    <name type="scientific">Portunus trituberculatus</name>
    <name type="common">Swimming crab</name>
    <name type="synonym">Neptunus trituberculatus</name>
    <dbReference type="NCBI Taxonomy" id="210409"/>
    <lineage>
        <taxon>Eukaryota</taxon>
        <taxon>Metazoa</taxon>
        <taxon>Ecdysozoa</taxon>
        <taxon>Arthropoda</taxon>
        <taxon>Crustacea</taxon>
        <taxon>Multicrustacea</taxon>
        <taxon>Malacostraca</taxon>
        <taxon>Eumalacostraca</taxon>
        <taxon>Eucarida</taxon>
        <taxon>Decapoda</taxon>
        <taxon>Pleocyemata</taxon>
        <taxon>Brachyura</taxon>
        <taxon>Eubrachyura</taxon>
        <taxon>Portunoidea</taxon>
        <taxon>Portunidae</taxon>
        <taxon>Portuninae</taxon>
        <taxon>Portunus</taxon>
    </lineage>
</organism>
<keyword evidence="2" id="KW-1185">Reference proteome</keyword>
<sequence length="77" mass="8365">MLVIIGCLITNGGREVVVVVVVVECGQRAVRFSGVSFIPSTSQSNPKEEIFFVNEQQVEGSVVAAVKMRVKSRSLVR</sequence>
<proteinExistence type="predicted"/>
<evidence type="ECO:0000313" key="1">
    <source>
        <dbReference type="EMBL" id="MPC93203.1"/>
    </source>
</evidence>
<protein>
    <submittedName>
        <fullName evidence="1">Uncharacterized protein</fullName>
    </submittedName>
</protein>
<comment type="caution">
    <text evidence="1">The sequence shown here is derived from an EMBL/GenBank/DDBJ whole genome shotgun (WGS) entry which is preliminary data.</text>
</comment>
<reference evidence="1 2" key="1">
    <citation type="submission" date="2019-05" db="EMBL/GenBank/DDBJ databases">
        <title>Another draft genome of Portunus trituberculatus and its Hox gene families provides insights of decapod evolution.</title>
        <authorList>
            <person name="Jeong J.-H."/>
            <person name="Song I."/>
            <person name="Kim S."/>
            <person name="Choi T."/>
            <person name="Kim D."/>
            <person name="Ryu S."/>
            <person name="Kim W."/>
        </authorList>
    </citation>
    <scope>NUCLEOTIDE SEQUENCE [LARGE SCALE GENOMIC DNA]</scope>
    <source>
        <tissue evidence="1">Muscle</tissue>
    </source>
</reference>
<gene>
    <name evidence="1" type="ORF">E2C01_088326</name>
</gene>
<evidence type="ECO:0000313" key="2">
    <source>
        <dbReference type="Proteomes" id="UP000324222"/>
    </source>
</evidence>
<dbReference type="Proteomes" id="UP000324222">
    <property type="component" value="Unassembled WGS sequence"/>
</dbReference>
<dbReference type="EMBL" id="VSRR010094015">
    <property type="protein sequence ID" value="MPC93203.1"/>
    <property type="molecule type" value="Genomic_DNA"/>
</dbReference>